<dbReference type="InterPro" id="IPR014756">
    <property type="entry name" value="Ig_E-set"/>
</dbReference>
<organism evidence="3 4">
    <name type="scientific">Wickerhamomyces mucosus</name>
    <dbReference type="NCBI Taxonomy" id="1378264"/>
    <lineage>
        <taxon>Eukaryota</taxon>
        <taxon>Fungi</taxon>
        <taxon>Dikarya</taxon>
        <taxon>Ascomycota</taxon>
        <taxon>Saccharomycotina</taxon>
        <taxon>Saccharomycetes</taxon>
        <taxon>Phaffomycetales</taxon>
        <taxon>Wickerhamomycetaceae</taxon>
        <taxon>Wickerhamomyces</taxon>
    </lineage>
</organism>
<dbReference type="AlphaFoldDB" id="A0A9P8P8B3"/>
<evidence type="ECO:0000256" key="2">
    <source>
        <dbReference type="SAM" id="Phobius"/>
    </source>
</evidence>
<comment type="caution">
    <text evidence="3">The sequence shown here is derived from an EMBL/GenBank/DDBJ whole genome shotgun (WGS) entry which is preliminary data.</text>
</comment>
<keyword evidence="4" id="KW-1185">Reference proteome</keyword>
<dbReference type="EMBL" id="JAEUBF010001406">
    <property type="protein sequence ID" value="KAH3666672.1"/>
    <property type="molecule type" value="Genomic_DNA"/>
</dbReference>
<accession>A0A9P8P8B3</accession>
<keyword evidence="2" id="KW-0472">Membrane</keyword>
<reference evidence="3" key="2">
    <citation type="submission" date="2021-01" db="EMBL/GenBank/DDBJ databases">
        <authorList>
            <person name="Schikora-Tamarit M.A."/>
        </authorList>
    </citation>
    <scope>NUCLEOTIDE SEQUENCE</scope>
    <source>
        <strain evidence="3">CBS6341</strain>
    </source>
</reference>
<protein>
    <recommendedName>
        <fullName evidence="5">AMP-activated protein kinase glycogen-binding domain-containing protein</fullName>
    </recommendedName>
</protein>
<name>A0A9P8P8B3_9ASCO</name>
<keyword evidence="2" id="KW-1133">Transmembrane helix</keyword>
<sequence>MSDNKNIVTISYNQSINSKDNDNIKIAGNFTNWKEKLLEFNSNTLKYEYKVNLLDFSNDNNQLKGKLNFKFIKNGNIWFIDENYASEFDSNGNENNVIIYNLIDDYNNDELLEFIDEPKTPHPTPANNLTISNYNNNNLTHEQDQIKITSNSISNSKVGLKDYNDNDLELTQDSIPITTIKSAPTSSKVLQDPQYSNSDNETNHNLISDNNDENGVDLINDNITKINPTDGSEDQEIVFGNDYFLGFFAAIIHVIAQFFKDIFST</sequence>
<dbReference type="SUPFAM" id="SSF81296">
    <property type="entry name" value="E set domains"/>
    <property type="match status" value="1"/>
</dbReference>
<gene>
    <name evidence="3" type="ORF">WICMUC_005489</name>
</gene>
<evidence type="ECO:0000313" key="4">
    <source>
        <dbReference type="Proteomes" id="UP000769528"/>
    </source>
</evidence>
<dbReference type="CDD" id="cd02859">
    <property type="entry name" value="E_set_AMPKbeta_like_N"/>
    <property type="match status" value="1"/>
</dbReference>
<evidence type="ECO:0000256" key="1">
    <source>
        <dbReference type="SAM" id="MobiDB-lite"/>
    </source>
</evidence>
<dbReference type="Proteomes" id="UP000769528">
    <property type="component" value="Unassembled WGS sequence"/>
</dbReference>
<evidence type="ECO:0000313" key="3">
    <source>
        <dbReference type="EMBL" id="KAH3666672.1"/>
    </source>
</evidence>
<reference evidence="3" key="1">
    <citation type="journal article" date="2021" name="Open Biol.">
        <title>Shared evolutionary footprints suggest mitochondrial oxidative damage underlies multiple complex I losses in fungi.</title>
        <authorList>
            <person name="Schikora-Tamarit M.A."/>
            <person name="Marcet-Houben M."/>
            <person name="Nosek J."/>
            <person name="Gabaldon T."/>
        </authorList>
    </citation>
    <scope>NUCLEOTIDE SEQUENCE</scope>
    <source>
        <strain evidence="3">CBS6341</strain>
    </source>
</reference>
<feature type="region of interest" description="Disordered" evidence="1">
    <location>
        <begin position="186"/>
        <end position="213"/>
    </location>
</feature>
<dbReference type="Gene3D" id="2.60.40.10">
    <property type="entry name" value="Immunoglobulins"/>
    <property type="match status" value="1"/>
</dbReference>
<proteinExistence type="predicted"/>
<feature type="compositionally biased region" description="Polar residues" evidence="1">
    <location>
        <begin position="186"/>
        <end position="209"/>
    </location>
</feature>
<keyword evidence="2" id="KW-0812">Transmembrane</keyword>
<dbReference type="OrthoDB" id="3981019at2759"/>
<dbReference type="InterPro" id="IPR013783">
    <property type="entry name" value="Ig-like_fold"/>
</dbReference>
<evidence type="ECO:0008006" key="5">
    <source>
        <dbReference type="Google" id="ProtNLM"/>
    </source>
</evidence>
<feature type="transmembrane region" description="Helical" evidence="2">
    <location>
        <begin position="243"/>
        <end position="259"/>
    </location>
</feature>